<dbReference type="InterPro" id="IPR052030">
    <property type="entry name" value="Peptidase_M20/M20A_hydrolases"/>
</dbReference>
<dbReference type="InterPro" id="IPR011650">
    <property type="entry name" value="Peptidase_M20_dimer"/>
</dbReference>
<dbReference type="OrthoDB" id="6119954at2759"/>
<dbReference type="AlphaFoldDB" id="A0A9D4Q9R5"/>
<evidence type="ECO:0000313" key="3">
    <source>
        <dbReference type="EMBL" id="KAH7972336.1"/>
    </source>
</evidence>
<dbReference type="Pfam" id="PF07687">
    <property type="entry name" value="M20_dimer"/>
    <property type="match status" value="1"/>
</dbReference>
<dbReference type="PANTHER" id="PTHR30575">
    <property type="entry name" value="PEPTIDASE M20"/>
    <property type="match status" value="1"/>
</dbReference>
<dbReference type="EMBL" id="JABSTV010001247">
    <property type="protein sequence ID" value="KAH7972336.1"/>
    <property type="molecule type" value="Genomic_DNA"/>
</dbReference>
<dbReference type="NCBIfam" id="TIGR01891">
    <property type="entry name" value="amidohydrolases"/>
    <property type="match status" value="1"/>
</dbReference>
<dbReference type="GO" id="GO:0016805">
    <property type="term" value="F:dipeptidase activity"/>
    <property type="evidence" value="ECO:0007669"/>
    <property type="project" value="InterPro"/>
</dbReference>
<proteinExistence type="inferred from homology"/>
<dbReference type="InterPro" id="IPR017439">
    <property type="entry name" value="Amidohydrolase"/>
</dbReference>
<sequence length="410" mass="44438">MAADLKEFVHSVVEANSQDLCELSRFVWEHPELKFNEVQCHDWLTDFLERRGFTVTRRYLLDTAFRAEFDAPGGPEGPCIALLCEYDALPDIGHACGHNLIAEASVGAALAVREAMRSYGDIRGKLVVLGTPAEETGCGKELLIRKGALEGIDAALMAHPCPEDVLTVHYSAAQQLRLRFKGKAAHAASTPWEGVNALDAAVAAYTNVSLLRQQLKPNTRIHGVITEGGKYPNVIPEETEMVFAIRAPNAQGLIELRPKAEACFKAAADTTGCSLDIERKPAYMNVAQNSAIAETYRKHAHAFGVTFVDDVVKDTPSSGGGTDCGNVSHRVPTIHPLFGLRAREGAVNHTRGFAAVANEADSQPPTLRAAKVLALTVLDLLRDAELLREAKREFAALKLPSEEELQAVLS</sequence>
<keyword evidence="4" id="KW-1185">Reference proteome</keyword>
<evidence type="ECO:0000259" key="2">
    <source>
        <dbReference type="Pfam" id="PF07687"/>
    </source>
</evidence>
<dbReference type="InterPro" id="IPR017144">
    <property type="entry name" value="Xaa-Arg_dipeptidase"/>
</dbReference>
<organism evidence="3 4">
    <name type="scientific">Rhipicephalus sanguineus</name>
    <name type="common">Brown dog tick</name>
    <name type="synonym">Ixodes sanguineus</name>
    <dbReference type="NCBI Taxonomy" id="34632"/>
    <lineage>
        <taxon>Eukaryota</taxon>
        <taxon>Metazoa</taxon>
        <taxon>Ecdysozoa</taxon>
        <taxon>Arthropoda</taxon>
        <taxon>Chelicerata</taxon>
        <taxon>Arachnida</taxon>
        <taxon>Acari</taxon>
        <taxon>Parasitiformes</taxon>
        <taxon>Ixodida</taxon>
        <taxon>Ixodoidea</taxon>
        <taxon>Ixodidae</taxon>
        <taxon>Rhipicephalinae</taxon>
        <taxon>Rhipicephalus</taxon>
        <taxon>Rhipicephalus</taxon>
    </lineage>
</organism>
<dbReference type="InterPro" id="IPR002933">
    <property type="entry name" value="Peptidase_M20"/>
</dbReference>
<dbReference type="Gene3D" id="3.30.70.360">
    <property type="match status" value="1"/>
</dbReference>
<dbReference type="CDD" id="cd05672">
    <property type="entry name" value="M20_ACY1L2-like"/>
    <property type="match status" value="1"/>
</dbReference>
<dbReference type="PIRSF" id="PIRSF037226">
    <property type="entry name" value="Amidohydrolase_ACY1L2_prd"/>
    <property type="match status" value="1"/>
</dbReference>
<accession>A0A9D4Q9R5</accession>
<dbReference type="Proteomes" id="UP000821837">
    <property type="component" value="Chromosome 11"/>
</dbReference>
<comment type="caution">
    <text evidence="3">The sequence shown here is derived from an EMBL/GenBank/DDBJ whole genome shotgun (WGS) entry which is preliminary data.</text>
</comment>
<dbReference type="Pfam" id="PF01546">
    <property type="entry name" value="Peptidase_M20"/>
    <property type="match status" value="1"/>
</dbReference>
<dbReference type="VEuPathDB" id="VectorBase:RSAN_043981"/>
<dbReference type="SUPFAM" id="SSF53187">
    <property type="entry name" value="Zn-dependent exopeptidases"/>
    <property type="match status" value="1"/>
</dbReference>
<evidence type="ECO:0000313" key="4">
    <source>
        <dbReference type="Proteomes" id="UP000821837"/>
    </source>
</evidence>
<protein>
    <recommendedName>
        <fullName evidence="1">Peptidase M20 domain-containing protein 2</fullName>
    </recommendedName>
</protein>
<reference evidence="3" key="1">
    <citation type="journal article" date="2020" name="Cell">
        <title>Large-Scale Comparative Analyses of Tick Genomes Elucidate Their Genetic Diversity and Vector Capacities.</title>
        <authorList>
            <consortium name="Tick Genome and Microbiome Consortium (TIGMIC)"/>
            <person name="Jia N."/>
            <person name="Wang J."/>
            <person name="Shi W."/>
            <person name="Du L."/>
            <person name="Sun Y."/>
            <person name="Zhan W."/>
            <person name="Jiang J.F."/>
            <person name="Wang Q."/>
            <person name="Zhang B."/>
            <person name="Ji P."/>
            <person name="Bell-Sakyi L."/>
            <person name="Cui X.M."/>
            <person name="Yuan T.T."/>
            <person name="Jiang B.G."/>
            <person name="Yang W.F."/>
            <person name="Lam T.T."/>
            <person name="Chang Q.C."/>
            <person name="Ding S.J."/>
            <person name="Wang X.J."/>
            <person name="Zhu J.G."/>
            <person name="Ruan X.D."/>
            <person name="Zhao L."/>
            <person name="Wei J.T."/>
            <person name="Ye R.Z."/>
            <person name="Que T.C."/>
            <person name="Du C.H."/>
            <person name="Zhou Y.H."/>
            <person name="Cheng J.X."/>
            <person name="Dai P.F."/>
            <person name="Guo W.B."/>
            <person name="Han X.H."/>
            <person name="Huang E.J."/>
            <person name="Li L.F."/>
            <person name="Wei W."/>
            <person name="Gao Y.C."/>
            <person name="Liu J.Z."/>
            <person name="Shao H.Z."/>
            <person name="Wang X."/>
            <person name="Wang C.C."/>
            <person name="Yang T.C."/>
            <person name="Huo Q.B."/>
            <person name="Li W."/>
            <person name="Chen H.Y."/>
            <person name="Chen S.E."/>
            <person name="Zhou L.G."/>
            <person name="Ni X.B."/>
            <person name="Tian J.H."/>
            <person name="Sheng Y."/>
            <person name="Liu T."/>
            <person name="Pan Y.S."/>
            <person name="Xia L.Y."/>
            <person name="Li J."/>
            <person name="Zhao F."/>
            <person name="Cao W.C."/>
        </authorList>
    </citation>
    <scope>NUCLEOTIDE SEQUENCE</scope>
    <source>
        <strain evidence="3">Rsan-2018</strain>
    </source>
</reference>
<dbReference type="PANTHER" id="PTHR30575:SF0">
    <property type="entry name" value="XAA-ARG DIPEPTIDASE"/>
    <property type="match status" value="1"/>
</dbReference>
<dbReference type="InterPro" id="IPR036264">
    <property type="entry name" value="Bact_exopeptidase_dim_dom"/>
</dbReference>
<dbReference type="FunFam" id="3.30.70.360:FF:000004">
    <property type="entry name" value="Peptidase M20 domain-containing protein 2"/>
    <property type="match status" value="1"/>
</dbReference>
<comment type="similarity">
    <text evidence="1">Belongs to the peptidase M20A family.</text>
</comment>
<evidence type="ECO:0000256" key="1">
    <source>
        <dbReference type="PIRNR" id="PIRNR037226"/>
    </source>
</evidence>
<name>A0A9D4Q9R5_RHISA</name>
<gene>
    <name evidence="3" type="ORF">HPB52_011130</name>
</gene>
<reference evidence="3" key="2">
    <citation type="submission" date="2021-09" db="EMBL/GenBank/DDBJ databases">
        <authorList>
            <person name="Jia N."/>
            <person name="Wang J."/>
            <person name="Shi W."/>
            <person name="Du L."/>
            <person name="Sun Y."/>
            <person name="Zhan W."/>
            <person name="Jiang J."/>
            <person name="Wang Q."/>
            <person name="Zhang B."/>
            <person name="Ji P."/>
            <person name="Sakyi L.B."/>
            <person name="Cui X."/>
            <person name="Yuan T."/>
            <person name="Jiang B."/>
            <person name="Yang W."/>
            <person name="Lam T.T.-Y."/>
            <person name="Chang Q."/>
            <person name="Ding S."/>
            <person name="Wang X."/>
            <person name="Zhu J."/>
            <person name="Ruan X."/>
            <person name="Zhao L."/>
            <person name="Wei J."/>
            <person name="Que T."/>
            <person name="Du C."/>
            <person name="Cheng J."/>
            <person name="Dai P."/>
            <person name="Han X."/>
            <person name="Huang E."/>
            <person name="Gao Y."/>
            <person name="Liu J."/>
            <person name="Shao H."/>
            <person name="Ye R."/>
            <person name="Li L."/>
            <person name="Wei W."/>
            <person name="Wang X."/>
            <person name="Wang C."/>
            <person name="Huo Q."/>
            <person name="Li W."/>
            <person name="Guo W."/>
            <person name="Chen H."/>
            <person name="Chen S."/>
            <person name="Zhou L."/>
            <person name="Zhou L."/>
            <person name="Ni X."/>
            <person name="Tian J."/>
            <person name="Zhou Y."/>
            <person name="Sheng Y."/>
            <person name="Liu T."/>
            <person name="Pan Y."/>
            <person name="Xia L."/>
            <person name="Li J."/>
            <person name="Zhao F."/>
            <person name="Cao W."/>
        </authorList>
    </citation>
    <scope>NUCLEOTIDE SEQUENCE</scope>
    <source>
        <strain evidence="3">Rsan-2018</strain>
        <tissue evidence="3">Larvae</tissue>
    </source>
</reference>
<dbReference type="Gene3D" id="3.40.630.10">
    <property type="entry name" value="Zn peptidases"/>
    <property type="match status" value="1"/>
</dbReference>
<dbReference type="SUPFAM" id="SSF55031">
    <property type="entry name" value="Bacterial exopeptidase dimerisation domain"/>
    <property type="match status" value="1"/>
</dbReference>
<feature type="domain" description="Peptidase M20 dimerisation" evidence="2">
    <location>
        <begin position="175"/>
        <end position="268"/>
    </location>
</feature>